<sequence length="641" mass="74152">MSSLLATLLSISPKFMSINLPLMFPQKYVAEDFTINTTEFYIVSTLPSYIDKTWFIHDLLTLPRHLAVSGPKGFSKSTNLNTLKAFLELELDENNNAINPRHTQKLPMFQNQKIFSDKTFFWRHFALRPVIHLDLRSVNNTTNFDEFLKSFEVNCIKPLVSKFNYVINSSNIPDWKLKKKRKLFSKDFLWTNTDLSNFPATLVDFLSQHHSTKAVVLIDNYDYPISKSYLDPHITESDSDEIMEFIERLVTMVTKQRSTYLLFLTGILGIELEGALKLHYETIFDSLYSSYGFLESDLEILGNVFELPPDEVKILKMYHGGYRHHETSENDIFIRNPKIRMYNTYSIVTYLQSKQSSIPFGGVDAVIPLLTHNKCGPRFEHCVLDECHILVRSDQWVQKDLLQLKISLYPESRADCDLVLRLFADNGFFSAKISHELRTLSVPNFEVKVRLMDYLYKSSYLKDRYGYSERDERRYVLAMENLGENVATLKDVVISVQNLFRKMVPEGEEFMQPVLFYPLDAADFASYQIQKYTSSSSNYDIFVKRKRDSTGILFKLRCKPDDLGRAVEEMKKSPPSDGPFDMIPGLKDSIELRLVVTAENRVFGFYNYTRLDGKSICGAWQTKDNSTLHGNNATSTKCCRK</sequence>
<organism evidence="2 3">
    <name type="scientific">Bemisia tabaci</name>
    <name type="common">Sweetpotato whitefly</name>
    <name type="synonym">Aleurodes tabaci</name>
    <dbReference type="NCBI Taxonomy" id="7038"/>
    <lineage>
        <taxon>Eukaryota</taxon>
        <taxon>Metazoa</taxon>
        <taxon>Ecdysozoa</taxon>
        <taxon>Arthropoda</taxon>
        <taxon>Hexapoda</taxon>
        <taxon>Insecta</taxon>
        <taxon>Pterygota</taxon>
        <taxon>Neoptera</taxon>
        <taxon>Paraneoptera</taxon>
        <taxon>Hemiptera</taxon>
        <taxon>Sternorrhyncha</taxon>
        <taxon>Aleyrodoidea</taxon>
        <taxon>Aleyrodidae</taxon>
        <taxon>Aleyrodinae</taxon>
        <taxon>Bemisia</taxon>
    </lineage>
</organism>
<feature type="domain" description="AAA-ATPase-like" evidence="1">
    <location>
        <begin position="48"/>
        <end position="273"/>
    </location>
</feature>
<dbReference type="Pfam" id="PF09820">
    <property type="entry name" value="AAA-ATPase_like"/>
    <property type="match status" value="1"/>
</dbReference>
<dbReference type="InterPro" id="IPR018631">
    <property type="entry name" value="AAA-ATPase-like_dom"/>
</dbReference>
<reference evidence="2" key="1">
    <citation type="submission" date="2021-12" db="EMBL/GenBank/DDBJ databases">
        <authorList>
            <person name="King R."/>
        </authorList>
    </citation>
    <scope>NUCLEOTIDE SEQUENCE</scope>
</reference>
<evidence type="ECO:0000313" key="2">
    <source>
        <dbReference type="EMBL" id="CAH0395600.1"/>
    </source>
</evidence>
<accession>A0A9P0F7S3</accession>
<dbReference type="Proteomes" id="UP001152759">
    <property type="component" value="Chromosome 9"/>
</dbReference>
<gene>
    <name evidence="2" type="ORF">BEMITA_LOCUS13769</name>
</gene>
<name>A0A9P0F7S3_BEMTA</name>
<evidence type="ECO:0000313" key="3">
    <source>
        <dbReference type="Proteomes" id="UP001152759"/>
    </source>
</evidence>
<protein>
    <recommendedName>
        <fullName evidence="1">AAA-ATPase-like domain-containing protein</fullName>
    </recommendedName>
</protein>
<dbReference type="PANTHER" id="PTHR34825:SF1">
    <property type="entry name" value="AAA-ATPASE-LIKE DOMAIN-CONTAINING PROTEIN"/>
    <property type="match status" value="1"/>
</dbReference>
<dbReference type="EMBL" id="OU963870">
    <property type="protein sequence ID" value="CAH0395600.1"/>
    <property type="molecule type" value="Genomic_DNA"/>
</dbReference>
<dbReference type="PANTHER" id="PTHR34825">
    <property type="entry name" value="CONSERVED PROTEIN, WITH A WEAK D-GALACTARATE DEHYDRATASE/ALTRONATE HYDROLASE DOMAIN"/>
    <property type="match status" value="1"/>
</dbReference>
<dbReference type="AlphaFoldDB" id="A0A9P0F7S3"/>
<proteinExistence type="predicted"/>
<keyword evidence="3" id="KW-1185">Reference proteome</keyword>
<evidence type="ECO:0000259" key="1">
    <source>
        <dbReference type="Pfam" id="PF09820"/>
    </source>
</evidence>